<feature type="coiled-coil region" evidence="1">
    <location>
        <begin position="63"/>
        <end position="97"/>
    </location>
</feature>
<evidence type="ECO:0000313" key="3">
    <source>
        <dbReference type="EMBL" id="CDW73397.1"/>
    </source>
</evidence>
<dbReference type="AlphaFoldDB" id="A0A077ZU45"/>
<reference evidence="3 4" key="1">
    <citation type="submission" date="2014-06" db="EMBL/GenBank/DDBJ databases">
        <authorList>
            <person name="Swart Estienne"/>
        </authorList>
    </citation>
    <scope>NUCLEOTIDE SEQUENCE [LARGE SCALE GENOMIC DNA]</scope>
    <source>
        <strain evidence="3 4">130c</strain>
    </source>
</reference>
<accession>A0A077ZU45</accession>
<keyword evidence="4" id="KW-1185">Reference proteome</keyword>
<dbReference type="InParanoid" id="A0A077ZU45"/>
<feature type="compositionally biased region" description="Polar residues" evidence="2">
    <location>
        <begin position="1"/>
        <end position="35"/>
    </location>
</feature>
<evidence type="ECO:0000313" key="4">
    <source>
        <dbReference type="Proteomes" id="UP000039865"/>
    </source>
</evidence>
<proteinExistence type="predicted"/>
<evidence type="ECO:0000256" key="1">
    <source>
        <dbReference type="SAM" id="Coils"/>
    </source>
</evidence>
<sequence length="118" mass="13418">MNSTQKRTGTLKTHKFANTDSKLYQNRSKTASTSKAMGLTDEMMAQIEKDEDLHCLLKLHHTVQKVKNTNNENSVKIKELKELFTDLTEKIQAVFKEQSNTSGASLADKKKDDMKKTK</sequence>
<protein>
    <submittedName>
        <fullName evidence="3">Uncharacterized protein</fullName>
    </submittedName>
</protein>
<feature type="region of interest" description="Disordered" evidence="2">
    <location>
        <begin position="98"/>
        <end position="118"/>
    </location>
</feature>
<keyword evidence="1" id="KW-0175">Coiled coil</keyword>
<dbReference type="Proteomes" id="UP000039865">
    <property type="component" value="Unassembled WGS sequence"/>
</dbReference>
<evidence type="ECO:0000256" key="2">
    <source>
        <dbReference type="SAM" id="MobiDB-lite"/>
    </source>
</evidence>
<organism evidence="3 4">
    <name type="scientific">Stylonychia lemnae</name>
    <name type="common">Ciliate</name>
    <dbReference type="NCBI Taxonomy" id="5949"/>
    <lineage>
        <taxon>Eukaryota</taxon>
        <taxon>Sar</taxon>
        <taxon>Alveolata</taxon>
        <taxon>Ciliophora</taxon>
        <taxon>Intramacronucleata</taxon>
        <taxon>Spirotrichea</taxon>
        <taxon>Stichotrichia</taxon>
        <taxon>Sporadotrichida</taxon>
        <taxon>Oxytrichidae</taxon>
        <taxon>Stylonychinae</taxon>
        <taxon>Stylonychia</taxon>
    </lineage>
</organism>
<dbReference type="EMBL" id="CCKQ01002307">
    <property type="protein sequence ID" value="CDW73397.1"/>
    <property type="molecule type" value="Genomic_DNA"/>
</dbReference>
<name>A0A077ZU45_STYLE</name>
<feature type="compositionally biased region" description="Basic and acidic residues" evidence="2">
    <location>
        <begin position="107"/>
        <end position="118"/>
    </location>
</feature>
<feature type="region of interest" description="Disordered" evidence="2">
    <location>
        <begin position="1"/>
        <end position="37"/>
    </location>
</feature>
<gene>
    <name evidence="3" type="primary">Contig6999.g340</name>
    <name evidence="3" type="ORF">STYLEM_2373</name>
</gene>